<dbReference type="Gene3D" id="2.40.50.120">
    <property type="match status" value="1"/>
</dbReference>
<evidence type="ECO:0000313" key="1">
    <source>
        <dbReference type="EMBL" id="MFA0814112.1"/>
    </source>
</evidence>
<sequence length="71" mass="7797">MPIKGSPKKIEKIRTGFGGGDCGIPMTIGQAYVIFFENEQHHIGSCGASGQIQRYQEKEFVQKLKGLVGEQ</sequence>
<gene>
    <name evidence="1" type="ORF">ACCI49_24910</name>
</gene>
<dbReference type="EMBL" id="JBGMEK010000263">
    <property type="protein sequence ID" value="MFA0814112.1"/>
    <property type="molecule type" value="Genomic_DNA"/>
</dbReference>
<reference evidence="1 2" key="1">
    <citation type="submission" date="2024-08" db="EMBL/GenBank/DDBJ databases">
        <authorList>
            <person name="Ishaq N."/>
        </authorList>
    </citation>
    <scope>NUCLEOTIDE SEQUENCE [LARGE SCALE GENOMIC DNA]</scope>
    <source>
        <strain evidence="1 2">DSM 18651</strain>
    </source>
</reference>
<proteinExistence type="predicted"/>
<organism evidence="1 2">
    <name type="scientific">Microbulbifer epialgicus</name>
    <dbReference type="NCBI Taxonomy" id="393907"/>
    <lineage>
        <taxon>Bacteria</taxon>
        <taxon>Pseudomonadati</taxon>
        <taxon>Pseudomonadota</taxon>
        <taxon>Gammaproteobacteria</taxon>
        <taxon>Cellvibrionales</taxon>
        <taxon>Microbulbiferaceae</taxon>
        <taxon>Microbulbifer</taxon>
    </lineage>
</organism>
<accession>A0ABV4P7X8</accession>
<protein>
    <submittedName>
        <fullName evidence="1">Uncharacterized protein</fullName>
    </submittedName>
</protein>
<dbReference type="InterPro" id="IPR008993">
    <property type="entry name" value="TIMP-like_OB-fold"/>
</dbReference>
<comment type="caution">
    <text evidence="1">The sequence shown here is derived from an EMBL/GenBank/DDBJ whole genome shotgun (WGS) entry which is preliminary data.</text>
</comment>
<dbReference type="Proteomes" id="UP001569428">
    <property type="component" value="Unassembled WGS sequence"/>
</dbReference>
<dbReference type="RefSeq" id="WP_371841954.1">
    <property type="nucleotide sequence ID" value="NZ_JBGMEK010000263.1"/>
</dbReference>
<evidence type="ECO:0000313" key="2">
    <source>
        <dbReference type="Proteomes" id="UP001569428"/>
    </source>
</evidence>
<keyword evidence="2" id="KW-1185">Reference proteome</keyword>
<name>A0ABV4P7X8_9GAMM</name>